<organism evidence="5 6">
    <name type="scientific">Thermococcus nautili</name>
    <dbReference type="NCBI Taxonomy" id="195522"/>
    <lineage>
        <taxon>Archaea</taxon>
        <taxon>Methanobacteriati</taxon>
        <taxon>Methanobacteriota</taxon>
        <taxon>Thermococci</taxon>
        <taxon>Thermococcales</taxon>
        <taxon>Thermococcaceae</taxon>
        <taxon>Thermococcus</taxon>
    </lineage>
</organism>
<dbReference type="PANTHER" id="PTHR43432">
    <property type="entry name" value="SLR0285 PROTEIN"/>
    <property type="match status" value="1"/>
</dbReference>
<evidence type="ECO:0000256" key="2">
    <source>
        <dbReference type="ARBA" id="ARBA00023004"/>
    </source>
</evidence>
<dbReference type="Pfam" id="PF04055">
    <property type="entry name" value="Radical_SAM"/>
    <property type="match status" value="1"/>
</dbReference>
<dbReference type="HOGENOM" id="CLU_015525_2_2_2"/>
<dbReference type="AlphaFoldDB" id="W8NVH4"/>
<dbReference type="GO" id="GO:0016829">
    <property type="term" value="F:lyase activity"/>
    <property type="evidence" value="ECO:0007669"/>
    <property type="project" value="UniProtKB-KW"/>
</dbReference>
<dbReference type="SFLD" id="SFLDG01084">
    <property type="entry name" value="Uncharacterised_Radical_SAM_Su"/>
    <property type="match status" value="1"/>
</dbReference>
<gene>
    <name evidence="5" type="ORF">BD01_1654</name>
</gene>
<dbReference type="PANTHER" id="PTHR43432:SF6">
    <property type="entry name" value="RADICAL SAM CORE DOMAIN-CONTAINING PROTEIN"/>
    <property type="match status" value="1"/>
</dbReference>
<dbReference type="GO" id="GO:0046872">
    <property type="term" value="F:metal ion binding"/>
    <property type="evidence" value="ECO:0007669"/>
    <property type="project" value="UniProtKB-KW"/>
</dbReference>
<dbReference type="InterPro" id="IPR040086">
    <property type="entry name" value="MJ0683-like"/>
</dbReference>
<dbReference type="CDD" id="cd01335">
    <property type="entry name" value="Radical_SAM"/>
    <property type="match status" value="1"/>
</dbReference>
<evidence type="ECO:0000313" key="6">
    <source>
        <dbReference type="Proteomes" id="UP000019434"/>
    </source>
</evidence>
<keyword evidence="3" id="KW-0411">Iron-sulfur</keyword>
<evidence type="ECO:0000256" key="1">
    <source>
        <dbReference type="ARBA" id="ARBA00022723"/>
    </source>
</evidence>
<feature type="domain" description="Radical SAM core" evidence="4">
    <location>
        <begin position="31"/>
        <end position="185"/>
    </location>
</feature>
<keyword evidence="6" id="KW-1185">Reference proteome</keyword>
<sequence length="268" mass="30925">MLMKIEVVRRRAKSLYTRSRIPGVSWSVNQYVGCSFACPYCYAKSVVREFRGKEWGSWVIAKINAPELARKHVKGKVVMSTVSDPYQPVEAGLKLTRSTLRFMDKRNELAILAKSPLVTRDIDLLKLFRSIEVGLTLNSFEGRDKSILEPRTPVMKARINALQRLHEEGIRTYAFVSPIIPGVTDVSRIVEETKGFVDYYFFEVLNLRKAGNEFRETLRSEFPESYSVLTREELFRAFLSELRDEVRSLGIKTEGIETHFRSWGFVRV</sequence>
<protein>
    <submittedName>
        <fullName evidence="5">DNA repair photolyase</fullName>
    </submittedName>
</protein>
<reference evidence="5 6" key="1">
    <citation type="submission" date="2014-02" db="EMBL/GenBank/DDBJ databases">
        <title>Genome Sequence of an Hyperthermophilic Archaeon, Thermococcus nautili 30-1, producing viral vesicles.</title>
        <authorList>
            <person name="Oberto J."/>
            <person name="Gaudin M."/>
            <person name="Cossu M."/>
            <person name="Gorlas A."/>
            <person name="Slesarev A."/>
            <person name="Marguet E."/>
            <person name="Forterre P."/>
        </authorList>
    </citation>
    <scope>NUCLEOTIDE SEQUENCE [LARGE SCALE GENOMIC DNA]</scope>
    <source>
        <strain evidence="5 6">30-1</strain>
    </source>
</reference>
<dbReference type="GO" id="GO:0051536">
    <property type="term" value="F:iron-sulfur cluster binding"/>
    <property type="evidence" value="ECO:0007669"/>
    <property type="project" value="UniProtKB-KW"/>
</dbReference>
<dbReference type="InterPro" id="IPR007197">
    <property type="entry name" value="rSAM"/>
</dbReference>
<dbReference type="EMBL" id="CP007264">
    <property type="protein sequence ID" value="AHL23258.1"/>
    <property type="molecule type" value="Genomic_DNA"/>
</dbReference>
<keyword evidence="1" id="KW-0479">Metal-binding</keyword>
<keyword evidence="5" id="KW-0456">Lyase</keyword>
<name>W8NVH4_9EURY</name>
<keyword evidence="2" id="KW-0408">Iron</keyword>
<evidence type="ECO:0000313" key="5">
    <source>
        <dbReference type="EMBL" id="AHL23258.1"/>
    </source>
</evidence>
<proteinExistence type="predicted"/>
<dbReference type="eggNOG" id="arCOG01290">
    <property type="taxonomic scope" value="Archaea"/>
</dbReference>
<dbReference type="Gene3D" id="3.80.30.30">
    <property type="match status" value="1"/>
</dbReference>
<dbReference type="KEGG" id="tnu:BD01_1654"/>
<dbReference type="SFLD" id="SFLDS00029">
    <property type="entry name" value="Radical_SAM"/>
    <property type="match status" value="1"/>
</dbReference>
<dbReference type="Proteomes" id="UP000019434">
    <property type="component" value="Chromosome"/>
</dbReference>
<accession>W8NVH4</accession>
<dbReference type="STRING" id="195522.BD01_1654"/>
<evidence type="ECO:0000256" key="3">
    <source>
        <dbReference type="ARBA" id="ARBA00023014"/>
    </source>
</evidence>
<evidence type="ECO:0000259" key="4">
    <source>
        <dbReference type="Pfam" id="PF04055"/>
    </source>
</evidence>